<accession>A0A4Y3R3V0</accession>
<name>A0A4Y3R3V0_STRCI</name>
<reference evidence="1 2" key="1">
    <citation type="submission" date="2019-06" db="EMBL/GenBank/DDBJ databases">
        <title>Whole genome shotgun sequence of Streptomyces cacaoi subsp. cacaoi NBRC 12748.</title>
        <authorList>
            <person name="Hosoyama A."/>
            <person name="Uohara A."/>
            <person name="Ohji S."/>
            <person name="Ichikawa N."/>
        </authorList>
    </citation>
    <scope>NUCLEOTIDE SEQUENCE [LARGE SCALE GENOMIC DNA]</scope>
    <source>
        <strain evidence="1 2">NBRC 12748</strain>
    </source>
</reference>
<keyword evidence="1" id="KW-0131">Cell cycle</keyword>
<dbReference type="Gene3D" id="3.40.50.300">
    <property type="entry name" value="P-loop containing nucleotide triphosphate hydrolases"/>
    <property type="match status" value="1"/>
</dbReference>
<sequence length="166" mass="18334">MSARGGRPVVHLLCGLNGAGKTTYARQLAERLPAVRFGLDAWMLRLYPDVRYDDAAYPGLAAACQEVIRETALQVLRAGTDVVFDWNQWSRDRRAYWREWAVSAGYAARLHHVRVPLETAVARAEARTAARRPGAHPLDAAGVRHLARLFEPPGPDEGLPVTLVEG</sequence>
<keyword evidence="1" id="KW-0132">Cell division</keyword>
<dbReference type="EMBL" id="BJMM01000020">
    <property type="protein sequence ID" value="GEB51443.1"/>
    <property type="molecule type" value="Genomic_DNA"/>
</dbReference>
<comment type="caution">
    <text evidence="1">The sequence shown here is derived from an EMBL/GenBank/DDBJ whole genome shotgun (WGS) entry which is preliminary data.</text>
</comment>
<dbReference type="InterPro" id="IPR027417">
    <property type="entry name" value="P-loop_NTPase"/>
</dbReference>
<dbReference type="OrthoDB" id="2639622at2"/>
<proteinExistence type="predicted"/>
<evidence type="ECO:0000313" key="1">
    <source>
        <dbReference type="EMBL" id="GEB51443.1"/>
    </source>
</evidence>
<dbReference type="Proteomes" id="UP000319210">
    <property type="component" value="Unassembled WGS sequence"/>
</dbReference>
<dbReference type="RefSeq" id="WP_086814690.1">
    <property type="nucleotide sequence ID" value="NZ_BJMM01000020.1"/>
</dbReference>
<dbReference type="SUPFAM" id="SSF52540">
    <property type="entry name" value="P-loop containing nucleoside triphosphate hydrolases"/>
    <property type="match status" value="1"/>
</dbReference>
<organism evidence="1 2">
    <name type="scientific">Streptomyces cacaoi</name>
    <dbReference type="NCBI Taxonomy" id="1898"/>
    <lineage>
        <taxon>Bacteria</taxon>
        <taxon>Bacillati</taxon>
        <taxon>Actinomycetota</taxon>
        <taxon>Actinomycetes</taxon>
        <taxon>Kitasatosporales</taxon>
        <taxon>Streptomycetaceae</taxon>
        <taxon>Streptomyces</taxon>
    </lineage>
</organism>
<dbReference type="Pfam" id="PF13671">
    <property type="entry name" value="AAA_33"/>
    <property type="match status" value="1"/>
</dbReference>
<gene>
    <name evidence="1" type="ORF">SCA03_39940</name>
</gene>
<dbReference type="AlphaFoldDB" id="A0A4Y3R3V0"/>
<dbReference type="GO" id="GO:0051301">
    <property type="term" value="P:cell division"/>
    <property type="evidence" value="ECO:0007669"/>
    <property type="project" value="UniProtKB-KW"/>
</dbReference>
<evidence type="ECO:0000313" key="2">
    <source>
        <dbReference type="Proteomes" id="UP000319210"/>
    </source>
</evidence>
<keyword evidence="2" id="KW-1185">Reference proteome</keyword>
<protein>
    <submittedName>
        <fullName evidence="1">Cell division protein ZipA</fullName>
    </submittedName>
</protein>